<name>A0A4Z2HSI9_9TELE</name>
<evidence type="ECO:0000313" key="2">
    <source>
        <dbReference type="EMBL" id="TNN68728.1"/>
    </source>
</evidence>
<dbReference type="EMBL" id="SRLO01000185">
    <property type="protein sequence ID" value="TNN68728.1"/>
    <property type="molecule type" value="Genomic_DNA"/>
</dbReference>
<dbReference type="AlphaFoldDB" id="A0A4Z2HSI9"/>
<feature type="compositionally biased region" description="Basic and acidic residues" evidence="1">
    <location>
        <begin position="61"/>
        <end position="95"/>
    </location>
</feature>
<comment type="caution">
    <text evidence="2">The sequence shown here is derived from an EMBL/GenBank/DDBJ whole genome shotgun (WGS) entry which is preliminary data.</text>
</comment>
<feature type="region of interest" description="Disordered" evidence="1">
    <location>
        <begin position="41"/>
        <end position="104"/>
    </location>
</feature>
<protein>
    <submittedName>
        <fullName evidence="2">Uncharacterized protein</fullName>
    </submittedName>
</protein>
<dbReference type="Proteomes" id="UP000314294">
    <property type="component" value="Unassembled WGS sequence"/>
</dbReference>
<gene>
    <name evidence="2" type="ORF">EYF80_021040</name>
</gene>
<evidence type="ECO:0000256" key="1">
    <source>
        <dbReference type="SAM" id="MobiDB-lite"/>
    </source>
</evidence>
<sequence>MNPHLNFEEHVAFSGSVSVFPEDTFNLNISGRDSFRGIPEAARLRRRKEPGDGGGARPYHRLFEGSHDADVAPGKEEVCRRRSEEKKNKGSRHEEEDNGGQVAQ</sequence>
<proteinExistence type="predicted"/>
<keyword evidence="3" id="KW-1185">Reference proteome</keyword>
<evidence type="ECO:0000313" key="3">
    <source>
        <dbReference type="Proteomes" id="UP000314294"/>
    </source>
</evidence>
<organism evidence="2 3">
    <name type="scientific">Liparis tanakae</name>
    <name type="common">Tanaka's snailfish</name>
    <dbReference type="NCBI Taxonomy" id="230148"/>
    <lineage>
        <taxon>Eukaryota</taxon>
        <taxon>Metazoa</taxon>
        <taxon>Chordata</taxon>
        <taxon>Craniata</taxon>
        <taxon>Vertebrata</taxon>
        <taxon>Euteleostomi</taxon>
        <taxon>Actinopterygii</taxon>
        <taxon>Neopterygii</taxon>
        <taxon>Teleostei</taxon>
        <taxon>Neoteleostei</taxon>
        <taxon>Acanthomorphata</taxon>
        <taxon>Eupercaria</taxon>
        <taxon>Perciformes</taxon>
        <taxon>Cottioidei</taxon>
        <taxon>Cottales</taxon>
        <taxon>Liparidae</taxon>
        <taxon>Liparis</taxon>
    </lineage>
</organism>
<accession>A0A4Z2HSI9</accession>
<reference evidence="2 3" key="1">
    <citation type="submission" date="2019-03" db="EMBL/GenBank/DDBJ databases">
        <title>First draft genome of Liparis tanakae, snailfish: a comprehensive survey of snailfish specific genes.</title>
        <authorList>
            <person name="Kim W."/>
            <person name="Song I."/>
            <person name="Jeong J.-H."/>
            <person name="Kim D."/>
            <person name="Kim S."/>
            <person name="Ryu S."/>
            <person name="Song J.Y."/>
            <person name="Lee S.K."/>
        </authorList>
    </citation>
    <scope>NUCLEOTIDE SEQUENCE [LARGE SCALE GENOMIC DNA]</scope>
    <source>
        <tissue evidence="2">Muscle</tissue>
    </source>
</reference>